<proteinExistence type="predicted"/>
<name>A0A3M7S945_BRAPC</name>
<dbReference type="EMBL" id="REGN01001834">
    <property type="protein sequence ID" value="RNA32177.1"/>
    <property type="molecule type" value="Genomic_DNA"/>
</dbReference>
<evidence type="ECO:0000313" key="1">
    <source>
        <dbReference type="EMBL" id="RNA32177.1"/>
    </source>
</evidence>
<dbReference type="Proteomes" id="UP000276133">
    <property type="component" value="Unassembled WGS sequence"/>
</dbReference>
<reference evidence="1 2" key="1">
    <citation type="journal article" date="2018" name="Sci. Rep.">
        <title>Genomic signatures of local adaptation to the degree of environmental predictability in rotifers.</title>
        <authorList>
            <person name="Franch-Gras L."/>
            <person name="Hahn C."/>
            <person name="Garcia-Roger E.M."/>
            <person name="Carmona M.J."/>
            <person name="Serra M."/>
            <person name="Gomez A."/>
        </authorList>
    </citation>
    <scope>NUCLEOTIDE SEQUENCE [LARGE SCALE GENOMIC DNA]</scope>
    <source>
        <strain evidence="1">HYR1</strain>
    </source>
</reference>
<comment type="caution">
    <text evidence="1">The sequence shown here is derived from an EMBL/GenBank/DDBJ whole genome shotgun (WGS) entry which is preliminary data.</text>
</comment>
<protein>
    <submittedName>
        <fullName evidence="1">Uncharacterized protein</fullName>
    </submittedName>
</protein>
<accession>A0A3M7S945</accession>
<gene>
    <name evidence="1" type="ORF">BpHYR1_039835</name>
</gene>
<organism evidence="1 2">
    <name type="scientific">Brachionus plicatilis</name>
    <name type="common">Marine rotifer</name>
    <name type="synonym">Brachionus muelleri</name>
    <dbReference type="NCBI Taxonomy" id="10195"/>
    <lineage>
        <taxon>Eukaryota</taxon>
        <taxon>Metazoa</taxon>
        <taxon>Spiralia</taxon>
        <taxon>Gnathifera</taxon>
        <taxon>Rotifera</taxon>
        <taxon>Eurotatoria</taxon>
        <taxon>Monogononta</taxon>
        <taxon>Pseudotrocha</taxon>
        <taxon>Ploima</taxon>
        <taxon>Brachionidae</taxon>
        <taxon>Brachionus</taxon>
    </lineage>
</organism>
<keyword evidence="2" id="KW-1185">Reference proteome</keyword>
<dbReference type="AlphaFoldDB" id="A0A3M7S945"/>
<evidence type="ECO:0000313" key="2">
    <source>
        <dbReference type="Proteomes" id="UP000276133"/>
    </source>
</evidence>
<sequence>MTFSLAVCDDNGKQVSGVYNAKAFDCLVCDLDIWYECSAEISGYLHEKYNELLLSDWHNVKLLNKIEMSKIFTLPMHIKNYSNTVMPYKKTENFPLPTEPIVKFFNIQIFNFFGYLEKSTNKLLMAFFELSVVKLVSLQNFRRLLNDE</sequence>